<name>A0A317VSB5_9EURO</name>
<accession>A0A317VSB5</accession>
<comment type="caution">
    <text evidence="1">The sequence shown here is derived from an EMBL/GenBank/DDBJ whole genome shotgun (WGS) entry which is preliminary data.</text>
</comment>
<organism evidence="1 2">
    <name type="scientific">Aspergillus sclerotioniger CBS 115572</name>
    <dbReference type="NCBI Taxonomy" id="1450535"/>
    <lineage>
        <taxon>Eukaryota</taxon>
        <taxon>Fungi</taxon>
        <taxon>Dikarya</taxon>
        <taxon>Ascomycota</taxon>
        <taxon>Pezizomycotina</taxon>
        <taxon>Eurotiomycetes</taxon>
        <taxon>Eurotiomycetidae</taxon>
        <taxon>Eurotiales</taxon>
        <taxon>Aspergillaceae</taxon>
        <taxon>Aspergillus</taxon>
        <taxon>Aspergillus subgen. Circumdati</taxon>
    </lineage>
</organism>
<protein>
    <submittedName>
        <fullName evidence="1">Uncharacterized protein</fullName>
    </submittedName>
</protein>
<dbReference type="GeneID" id="37108197"/>
<gene>
    <name evidence="1" type="ORF">BO94DRAFT_194455</name>
</gene>
<dbReference type="AlphaFoldDB" id="A0A317VSB5"/>
<evidence type="ECO:0000313" key="1">
    <source>
        <dbReference type="EMBL" id="PWY77226.1"/>
    </source>
</evidence>
<evidence type="ECO:0000313" key="2">
    <source>
        <dbReference type="Proteomes" id="UP000246702"/>
    </source>
</evidence>
<reference evidence="1 2" key="1">
    <citation type="submission" date="2016-12" db="EMBL/GenBank/DDBJ databases">
        <title>The genomes of Aspergillus section Nigri reveals drivers in fungal speciation.</title>
        <authorList>
            <consortium name="DOE Joint Genome Institute"/>
            <person name="Vesth T.C."/>
            <person name="Nybo J."/>
            <person name="Theobald S."/>
            <person name="Brandl J."/>
            <person name="Frisvad J.C."/>
            <person name="Nielsen K.F."/>
            <person name="Lyhne E.K."/>
            <person name="Kogle M.E."/>
            <person name="Kuo A."/>
            <person name="Riley R."/>
            <person name="Clum A."/>
            <person name="Nolan M."/>
            <person name="Lipzen A."/>
            <person name="Salamov A."/>
            <person name="Henrissat B."/>
            <person name="Wiebenga A."/>
            <person name="De Vries R.P."/>
            <person name="Grigoriev I.V."/>
            <person name="Mortensen U.H."/>
            <person name="Andersen M.R."/>
            <person name="Baker S.E."/>
        </authorList>
    </citation>
    <scope>NUCLEOTIDE SEQUENCE [LARGE SCALE GENOMIC DNA]</scope>
    <source>
        <strain evidence="1 2">CBS 115572</strain>
    </source>
</reference>
<dbReference type="Proteomes" id="UP000246702">
    <property type="component" value="Unassembled WGS sequence"/>
</dbReference>
<dbReference type="RefSeq" id="XP_025464413.1">
    <property type="nucleotide sequence ID" value="XM_025606054.1"/>
</dbReference>
<keyword evidence="2" id="KW-1185">Reference proteome</keyword>
<dbReference type="EMBL" id="MSFK01000026">
    <property type="protein sequence ID" value="PWY77226.1"/>
    <property type="molecule type" value="Genomic_DNA"/>
</dbReference>
<proteinExistence type="predicted"/>
<sequence length="101" mass="11240">MNSQLSIFMPPSVFALRRLSAILGPSQTACLAPWSRFTLVYMMFTLCCTNLSLRFPSLCFHNFSPIYGNLGDLFLHSLFGIIVRMYSPISLPTGSSIDSPI</sequence>
<dbReference type="OrthoDB" id="10451820at2759"/>